<accession>A0ACB9NXM2</accession>
<protein>
    <submittedName>
        <fullName evidence="1">Uncharacterized protein</fullName>
    </submittedName>
</protein>
<gene>
    <name evidence="1" type="ORF">MLD38_026137</name>
</gene>
<name>A0ACB9NXM2_9MYRT</name>
<organism evidence="1 2">
    <name type="scientific">Melastoma candidum</name>
    <dbReference type="NCBI Taxonomy" id="119954"/>
    <lineage>
        <taxon>Eukaryota</taxon>
        <taxon>Viridiplantae</taxon>
        <taxon>Streptophyta</taxon>
        <taxon>Embryophyta</taxon>
        <taxon>Tracheophyta</taxon>
        <taxon>Spermatophyta</taxon>
        <taxon>Magnoliopsida</taxon>
        <taxon>eudicotyledons</taxon>
        <taxon>Gunneridae</taxon>
        <taxon>Pentapetalae</taxon>
        <taxon>rosids</taxon>
        <taxon>malvids</taxon>
        <taxon>Myrtales</taxon>
        <taxon>Melastomataceae</taxon>
        <taxon>Melastomatoideae</taxon>
        <taxon>Melastomateae</taxon>
        <taxon>Melastoma</taxon>
    </lineage>
</organism>
<reference evidence="2" key="1">
    <citation type="journal article" date="2023" name="Front. Plant Sci.">
        <title>Chromosomal-level genome assembly of Melastoma candidum provides insights into trichome evolution.</title>
        <authorList>
            <person name="Zhong Y."/>
            <person name="Wu W."/>
            <person name="Sun C."/>
            <person name="Zou P."/>
            <person name="Liu Y."/>
            <person name="Dai S."/>
            <person name="Zhou R."/>
        </authorList>
    </citation>
    <scope>NUCLEOTIDE SEQUENCE [LARGE SCALE GENOMIC DNA]</scope>
</reference>
<dbReference type="Proteomes" id="UP001057402">
    <property type="component" value="Chromosome 7"/>
</dbReference>
<proteinExistence type="predicted"/>
<evidence type="ECO:0000313" key="1">
    <source>
        <dbReference type="EMBL" id="KAI4341410.1"/>
    </source>
</evidence>
<keyword evidence="2" id="KW-1185">Reference proteome</keyword>
<dbReference type="EMBL" id="CM042886">
    <property type="protein sequence ID" value="KAI4341410.1"/>
    <property type="molecule type" value="Genomic_DNA"/>
</dbReference>
<sequence length="526" mass="57234">MAGKEEEPQAHPSKDQLPNVFYCISSPPPWSEAFLLGFQHFIVMLGTTVFIPSVLVPQMGGGNEEKSKVIQTLLFVAGINTLLQSLFGTRLPAVMGGSHTFMLTTTSIIISNRFSDTSDPIERFRKIMRAIQGSLIVASSLQIVLGFSGIWLQVTRFLTPLSSVPLIALVGFGLYELGFPGVARCVEIGLPEIVIIVFVSQYMPNIFSSGSHLLERFSVLLSMGIVWLYAYILTIGGAYNNAVAKTQSSCRIDRSGLIDASPWIRVPYPFQWGAPSFDAGEAFAMMMTSFVSLVESTGTMIIVSRFASASPLPPSILSRGAGWQGIGILISGLLGTTAGSSVSVENAGLLALTRVGSRRAVMISAGFMIFFSILGKFGAVFASIPAPISAALYCVFFAYVGSGGLSFLQFCNLNSFRVKFIIGFSVFIGLSVPQYFKEYRAINGNGPVNTGARWFNDMVNVPLSSGAFIAGCTAYFLDNTIFKKGDAIRKDRGKHWWDKFKSFKGDSRSEEFYSLPFNLNRYFPSA</sequence>
<comment type="caution">
    <text evidence="1">The sequence shown here is derived from an EMBL/GenBank/DDBJ whole genome shotgun (WGS) entry which is preliminary data.</text>
</comment>
<evidence type="ECO:0000313" key="2">
    <source>
        <dbReference type="Proteomes" id="UP001057402"/>
    </source>
</evidence>